<dbReference type="OrthoDB" id="9770388at2"/>
<accession>A0A4R2KX40</accession>
<dbReference type="EMBL" id="SLWX01000001">
    <property type="protein sequence ID" value="TCO78574.1"/>
    <property type="molecule type" value="Genomic_DNA"/>
</dbReference>
<keyword evidence="2" id="KW-0031">Aminopeptidase</keyword>
<dbReference type="Pfam" id="PF03576">
    <property type="entry name" value="Peptidase_S58"/>
    <property type="match status" value="1"/>
</dbReference>
<dbReference type="PANTHER" id="PTHR36512">
    <property type="entry name" value="D-AMINOPEPTIDASE"/>
    <property type="match status" value="1"/>
</dbReference>
<evidence type="ECO:0000313" key="2">
    <source>
        <dbReference type="EMBL" id="TCO78574.1"/>
    </source>
</evidence>
<dbReference type="AlphaFoldDB" id="A0A4R2KX40"/>
<dbReference type="Gene3D" id="3.60.70.12">
    <property type="entry name" value="L-amino peptidase D-ALA esterase/amidase"/>
    <property type="match status" value="1"/>
</dbReference>
<reference evidence="2 3" key="1">
    <citation type="submission" date="2019-03" db="EMBL/GenBank/DDBJ databases">
        <title>Genomic Encyclopedia of Type Strains, Phase IV (KMG-IV): sequencing the most valuable type-strain genomes for metagenomic binning, comparative biology and taxonomic classification.</title>
        <authorList>
            <person name="Goeker M."/>
        </authorList>
    </citation>
    <scope>NUCLEOTIDE SEQUENCE [LARGE SCALE GENOMIC DNA]</scope>
    <source>
        <strain evidence="2 3">DSM 23344</strain>
    </source>
</reference>
<evidence type="ECO:0000313" key="3">
    <source>
        <dbReference type="Proteomes" id="UP000294980"/>
    </source>
</evidence>
<protein>
    <submittedName>
        <fullName evidence="2">L-aminopeptidase DmpA</fullName>
    </submittedName>
</protein>
<dbReference type="CDD" id="cd02253">
    <property type="entry name" value="DmpA"/>
    <property type="match status" value="1"/>
</dbReference>
<keyword evidence="2" id="KW-0378">Hydrolase</keyword>
<dbReference type="SUPFAM" id="SSF56266">
    <property type="entry name" value="DmpA/ArgJ-like"/>
    <property type="match status" value="1"/>
</dbReference>
<comment type="similarity">
    <text evidence="1">Belongs to the peptidase S58 family.</text>
</comment>
<dbReference type="Proteomes" id="UP000294980">
    <property type="component" value="Unassembled WGS sequence"/>
</dbReference>
<evidence type="ECO:0000256" key="1">
    <source>
        <dbReference type="ARBA" id="ARBA00007068"/>
    </source>
</evidence>
<name>A0A4R2KX40_9GAMM</name>
<comment type="caution">
    <text evidence="2">The sequence shown here is derived from an EMBL/GenBank/DDBJ whole genome shotgun (WGS) entry which is preliminary data.</text>
</comment>
<keyword evidence="2" id="KW-0645">Protease</keyword>
<keyword evidence="3" id="KW-1185">Reference proteome</keyword>
<proteinExistence type="inferred from homology"/>
<dbReference type="PANTHER" id="PTHR36512:SF3">
    <property type="entry name" value="BLR5678 PROTEIN"/>
    <property type="match status" value="1"/>
</dbReference>
<sequence length="374" mass="39105">MMLVLVCPGTAMPTEASELRIRDLGIAPGVMTPGTLNAITDVAGVRVGHRTLVSGESIRTGVTAILPHGGNLFTDKVPAAVYTGNGFGKAAGFEQVRELGELESPILLTNTLNVGTALAGGVKWLLGQAGNEDLRSVNVVVGETNDAYLNDIRGQHVSEEDVFRAIEDARGGPVMEGNVGAGTGTRAFGFKGGIGSASRVLPAALGGWTVGTLVQANFGGVLTIDGLKVGEALGQYDFRDELMQGENHTQADPEEGSIMVVIATDAPVGSRNLERMARRAPLGIARTGGYMSNGSGDFVIAFSVAERRKHADPEAVREQARLANRETSALFLAVVEAVEEAIHNALVAAETMTGVDGRTLEALPLDRLRTLAQP</sequence>
<dbReference type="InterPro" id="IPR016117">
    <property type="entry name" value="ArgJ-like_dom_sf"/>
</dbReference>
<gene>
    <name evidence="2" type="ORF">EV688_101392</name>
</gene>
<dbReference type="GO" id="GO:0004177">
    <property type="term" value="F:aminopeptidase activity"/>
    <property type="evidence" value="ECO:0007669"/>
    <property type="project" value="UniProtKB-KW"/>
</dbReference>
<organism evidence="2 3">
    <name type="scientific">Chromatocurvus halotolerans</name>
    <dbReference type="NCBI Taxonomy" id="1132028"/>
    <lineage>
        <taxon>Bacteria</taxon>
        <taxon>Pseudomonadati</taxon>
        <taxon>Pseudomonadota</taxon>
        <taxon>Gammaproteobacteria</taxon>
        <taxon>Cellvibrionales</taxon>
        <taxon>Halieaceae</taxon>
        <taxon>Chromatocurvus</taxon>
    </lineage>
</organism>
<dbReference type="InterPro" id="IPR005321">
    <property type="entry name" value="Peptidase_S58_DmpA"/>
</dbReference>